<dbReference type="Pfam" id="PF13560">
    <property type="entry name" value="HTH_31"/>
    <property type="match status" value="1"/>
</dbReference>
<dbReference type="GO" id="GO:0003677">
    <property type="term" value="F:DNA binding"/>
    <property type="evidence" value="ECO:0007669"/>
    <property type="project" value="InterPro"/>
</dbReference>
<evidence type="ECO:0000313" key="2">
    <source>
        <dbReference type="EMBL" id="RKN28145.1"/>
    </source>
</evidence>
<dbReference type="PROSITE" id="PS50943">
    <property type="entry name" value="HTH_CROC1"/>
    <property type="match status" value="1"/>
</dbReference>
<evidence type="ECO:0000259" key="1">
    <source>
        <dbReference type="PROSITE" id="PS50943"/>
    </source>
</evidence>
<dbReference type="InterPro" id="IPR001387">
    <property type="entry name" value="Cro/C1-type_HTH"/>
</dbReference>
<dbReference type="CDD" id="cd00093">
    <property type="entry name" value="HTH_XRE"/>
    <property type="match status" value="1"/>
</dbReference>
<sequence>MMARSWRDVRSRMNLDEEKIAQIRERMVAEQRGARLRELREGRGMTQQQVADRMQVTQPRVAAIENGELPRTEVGTVQRYIEALDGRADFVAVFDGERLALS</sequence>
<protein>
    <submittedName>
        <fullName evidence="2">XRE family transcriptional regulator</fullName>
    </submittedName>
</protein>
<evidence type="ECO:0000313" key="3">
    <source>
        <dbReference type="Proteomes" id="UP000275865"/>
    </source>
</evidence>
<dbReference type="Gene3D" id="1.10.260.40">
    <property type="entry name" value="lambda repressor-like DNA-binding domains"/>
    <property type="match status" value="1"/>
</dbReference>
<gene>
    <name evidence="2" type="ORF">D7044_26920</name>
</gene>
<dbReference type="SUPFAM" id="SSF47413">
    <property type="entry name" value="lambda repressor-like DNA-binding domains"/>
    <property type="match status" value="1"/>
</dbReference>
<reference evidence="2 3" key="1">
    <citation type="submission" date="2018-09" db="EMBL/GenBank/DDBJ databases">
        <title>Micromonospora sp. nov. MS1-9, isolated from a root of Musa sp.</title>
        <authorList>
            <person name="Kuncharoen N."/>
            <person name="Kudo T."/>
            <person name="Ohkuma M."/>
            <person name="Yuki M."/>
            <person name="Tanasupawat S."/>
        </authorList>
    </citation>
    <scope>NUCLEOTIDE SEQUENCE [LARGE SCALE GENOMIC DNA]</scope>
    <source>
        <strain evidence="2 3">MS1-9</strain>
    </source>
</reference>
<name>A0A3A9XSD1_9ACTN</name>
<dbReference type="AlphaFoldDB" id="A0A3A9XSD1"/>
<organism evidence="2 3">
    <name type="scientific">Micromonospora musae</name>
    <dbReference type="NCBI Taxonomy" id="1894970"/>
    <lineage>
        <taxon>Bacteria</taxon>
        <taxon>Bacillati</taxon>
        <taxon>Actinomycetota</taxon>
        <taxon>Actinomycetes</taxon>
        <taxon>Micromonosporales</taxon>
        <taxon>Micromonosporaceae</taxon>
        <taxon>Micromonospora</taxon>
    </lineage>
</organism>
<dbReference type="SMART" id="SM00530">
    <property type="entry name" value="HTH_XRE"/>
    <property type="match status" value="1"/>
</dbReference>
<accession>A0A3A9XSD1</accession>
<dbReference type="Proteomes" id="UP000275865">
    <property type="component" value="Unassembled WGS sequence"/>
</dbReference>
<proteinExistence type="predicted"/>
<dbReference type="EMBL" id="RAZT01000016">
    <property type="protein sequence ID" value="RKN28145.1"/>
    <property type="molecule type" value="Genomic_DNA"/>
</dbReference>
<comment type="caution">
    <text evidence="2">The sequence shown here is derived from an EMBL/GenBank/DDBJ whole genome shotgun (WGS) entry which is preliminary data.</text>
</comment>
<dbReference type="InterPro" id="IPR010982">
    <property type="entry name" value="Lambda_DNA-bd_dom_sf"/>
</dbReference>
<feature type="domain" description="HTH cro/C1-type" evidence="1">
    <location>
        <begin position="36"/>
        <end position="91"/>
    </location>
</feature>